<protein>
    <submittedName>
        <fullName evidence="2">Uncharacterized protein</fullName>
    </submittedName>
</protein>
<proteinExistence type="predicted"/>
<evidence type="ECO:0000313" key="3">
    <source>
        <dbReference type="Proteomes" id="UP001189429"/>
    </source>
</evidence>
<gene>
    <name evidence="2" type="ORF">PCOR1329_LOCUS10836</name>
</gene>
<comment type="caution">
    <text evidence="2">The sequence shown here is derived from an EMBL/GenBank/DDBJ whole genome shotgun (WGS) entry which is preliminary data.</text>
</comment>
<feature type="non-terminal residue" evidence="2">
    <location>
        <position position="1"/>
    </location>
</feature>
<organism evidence="2 3">
    <name type="scientific">Prorocentrum cordatum</name>
    <dbReference type="NCBI Taxonomy" id="2364126"/>
    <lineage>
        <taxon>Eukaryota</taxon>
        <taxon>Sar</taxon>
        <taxon>Alveolata</taxon>
        <taxon>Dinophyceae</taxon>
        <taxon>Prorocentrales</taxon>
        <taxon>Prorocentraceae</taxon>
        <taxon>Prorocentrum</taxon>
    </lineage>
</organism>
<feature type="compositionally biased region" description="Low complexity" evidence="1">
    <location>
        <begin position="1063"/>
        <end position="1076"/>
    </location>
</feature>
<keyword evidence="3" id="KW-1185">Reference proteome</keyword>
<evidence type="ECO:0000256" key="1">
    <source>
        <dbReference type="SAM" id="MobiDB-lite"/>
    </source>
</evidence>
<dbReference type="EMBL" id="CAUYUJ010003091">
    <property type="protein sequence ID" value="CAK0803799.1"/>
    <property type="molecule type" value="Genomic_DNA"/>
</dbReference>
<reference evidence="2" key="1">
    <citation type="submission" date="2023-10" db="EMBL/GenBank/DDBJ databases">
        <authorList>
            <person name="Chen Y."/>
            <person name="Shah S."/>
            <person name="Dougan E. K."/>
            <person name="Thang M."/>
            <person name="Chan C."/>
        </authorList>
    </citation>
    <scope>NUCLEOTIDE SEQUENCE [LARGE SCALE GENOMIC DNA]</scope>
</reference>
<feature type="region of interest" description="Disordered" evidence="1">
    <location>
        <begin position="212"/>
        <end position="240"/>
    </location>
</feature>
<accession>A0ABN9QGC2</accession>
<feature type="non-terminal residue" evidence="2">
    <location>
        <position position="1285"/>
    </location>
</feature>
<feature type="compositionally biased region" description="Acidic residues" evidence="1">
    <location>
        <begin position="978"/>
        <end position="989"/>
    </location>
</feature>
<feature type="region of interest" description="Disordered" evidence="1">
    <location>
        <begin position="978"/>
        <end position="997"/>
    </location>
</feature>
<feature type="region of interest" description="Disordered" evidence="1">
    <location>
        <begin position="1219"/>
        <end position="1285"/>
    </location>
</feature>
<feature type="region of interest" description="Disordered" evidence="1">
    <location>
        <begin position="1041"/>
        <end position="1077"/>
    </location>
</feature>
<evidence type="ECO:0000313" key="2">
    <source>
        <dbReference type="EMBL" id="CAK0803799.1"/>
    </source>
</evidence>
<name>A0ABN9QGC2_9DINO</name>
<feature type="compositionally biased region" description="Low complexity" evidence="1">
    <location>
        <begin position="1246"/>
        <end position="1264"/>
    </location>
</feature>
<dbReference type="Proteomes" id="UP001189429">
    <property type="component" value="Unassembled WGS sequence"/>
</dbReference>
<sequence>AAIFRMMRGPGVLARARANLSSTWVRQLLWKRCQEGAPEKLDELAKYLLCLSVEALVQKSWRWCGPLMFRRRLEQVRLSGDRADILAIDGSAKLCRRTCGMPFSHVVYCAELDKYLLRGCPDRPHGKGATCCKRAEALVADPPAPRETVCNHRLRRALRGPDDWPPLEVQLKGFARRWQPARAVSPDALASYFGTGADARVQARRARRVALRKQGAAGKKGREENSFMASWSSNGPRAASECSTRKETDAHIVAAARAAGFLTAASASGIVAHVEELICAEPLSQRHRFLAIVAAHMPDLKIVVHDDACRLRLMAEKNGGGTAMAARLATETAYIVDDYHSSGHVGKWLSEHCLPGLEANKALLSKFPTNICEIMNSELSPLGHVIHRVGRWASQFYVQEMVGALNMKTLGRTRGAQAAAARKVARASEAASASAEKKPSCSRRHRAVAHCAAMAGKNTESLSQKQVKKLFARAMARVASEFSPAEHLPHRVREFLEPIVNTTCSGYYTSALMVGGSMAALTNGAAVKIWSQKPTPLIAPVFQIGNAQAGKSRLFSVCEEIFDTCDDVIGERVDSLLDDGPPVTVKSICLQSFTFTEFFYRCSSGFPLVDFSEGDGRAAEFRLSDVWGGRAFNLDEACEFWDGLGLLATGRGGGGGGGGEKDRAPTVHASTLNTLIASGKTRRATRTSATFGESRGKRVSVSLLGNGHPRKFTAMDRGIVGNHTACTKERFVVCIDQATARHAALPAGSRLPRGVSARAWLPLTPQQAQTFNWETYLDAPEAAAQHLERDAETGEASAANSQARSFVGPAGGYKVEFPDGEESRLRCLRVAPSDVGDAQLRAEFRISNRGGLPDPAGHIHAGARRVAELFAKKPQAILPFEEEARNIMTGNQVAQSIRAQLRGDDDPSLAALEANAAGQQGFQAALVAVLDYAGGGGTLDAASGLPLIATQHVQCARRMLDISIAIRTIWRAALDEDGDAADGESDGDSEPGRLARPVRGRYHPHAYAAPLSTQVPACPAAPQGPVPAGGLVADVARPAARAGGGNVDVSQPASPGAAESDLAGAPPTGGEAPGSGERALTFADLAGEAQFDNQGLGEGGAMVFTKAAFKDRELIRRVLLAGKSQISVNACVDLYSVAVSDQEAPAKRKRRARPSKPEAVAVLKAAFEQFPRLGECQEQNGEVFLKGWPDSELGRTLFHNELMRCCRVSLRQLSQKRAQFHEGRPQLADATPSRAAGPPAQPPPSRGARASDAGAAPDAPPSASGVAEPVAMGASQGLRPPAPST</sequence>